<evidence type="ECO:0000313" key="8">
    <source>
        <dbReference type="Proteomes" id="UP000694888"/>
    </source>
</evidence>
<feature type="domain" description="Cyclin-like" evidence="6">
    <location>
        <begin position="324"/>
        <end position="405"/>
    </location>
</feature>
<evidence type="ECO:0000256" key="2">
    <source>
        <dbReference type="ARBA" id="ARBA00023127"/>
    </source>
</evidence>
<gene>
    <name evidence="9" type="primary">LOC101852415</name>
</gene>
<feature type="domain" description="Cyclin C-terminal" evidence="7">
    <location>
        <begin position="320"/>
        <end position="436"/>
    </location>
</feature>
<evidence type="ECO:0000259" key="7">
    <source>
        <dbReference type="SMART" id="SM01332"/>
    </source>
</evidence>
<dbReference type="GeneID" id="101852415"/>
<evidence type="ECO:0000256" key="4">
    <source>
        <dbReference type="RuleBase" id="RU000383"/>
    </source>
</evidence>
<dbReference type="InterPro" id="IPR006671">
    <property type="entry name" value="Cyclin_N"/>
</dbReference>
<dbReference type="PANTHER" id="PTHR10177">
    <property type="entry name" value="CYCLINS"/>
    <property type="match status" value="1"/>
</dbReference>
<feature type="region of interest" description="Disordered" evidence="5">
    <location>
        <begin position="1"/>
        <end position="134"/>
    </location>
</feature>
<feature type="compositionally biased region" description="Basic and acidic residues" evidence="5">
    <location>
        <begin position="57"/>
        <end position="66"/>
    </location>
</feature>
<name>A0ABM0JS85_APLCA</name>
<accession>A0ABM0JS85</accession>
<dbReference type="Gene3D" id="1.10.472.10">
    <property type="entry name" value="Cyclin-like"/>
    <property type="match status" value="2"/>
</dbReference>
<dbReference type="Pfam" id="PF00134">
    <property type="entry name" value="Cyclin_N"/>
    <property type="match status" value="1"/>
</dbReference>
<proteinExistence type="inferred from homology"/>
<dbReference type="RefSeq" id="XP_005100335.1">
    <property type="nucleotide sequence ID" value="XM_005100278.3"/>
</dbReference>
<reference evidence="9" key="1">
    <citation type="submission" date="2025-08" db="UniProtKB">
        <authorList>
            <consortium name="RefSeq"/>
        </authorList>
    </citation>
    <scope>IDENTIFICATION</scope>
</reference>
<keyword evidence="2 4" id="KW-0195">Cyclin</keyword>
<dbReference type="InterPro" id="IPR013763">
    <property type="entry name" value="Cyclin-like_dom"/>
</dbReference>
<dbReference type="SMART" id="SM01332">
    <property type="entry name" value="Cyclin_C"/>
    <property type="match status" value="1"/>
</dbReference>
<feature type="domain" description="Cyclin-like" evidence="6">
    <location>
        <begin position="227"/>
        <end position="311"/>
    </location>
</feature>
<dbReference type="PIRSF" id="PIRSF001771">
    <property type="entry name" value="Cyclin_A_B_D_E"/>
    <property type="match status" value="1"/>
</dbReference>
<keyword evidence="8" id="KW-1185">Reference proteome</keyword>
<organism evidence="8 9">
    <name type="scientific">Aplysia californica</name>
    <name type="common">California sea hare</name>
    <dbReference type="NCBI Taxonomy" id="6500"/>
    <lineage>
        <taxon>Eukaryota</taxon>
        <taxon>Metazoa</taxon>
        <taxon>Spiralia</taxon>
        <taxon>Lophotrochozoa</taxon>
        <taxon>Mollusca</taxon>
        <taxon>Gastropoda</taxon>
        <taxon>Heterobranchia</taxon>
        <taxon>Euthyneura</taxon>
        <taxon>Tectipleura</taxon>
        <taxon>Aplysiida</taxon>
        <taxon>Aplysioidea</taxon>
        <taxon>Aplysiidae</taxon>
        <taxon>Aplysia</taxon>
    </lineage>
</organism>
<evidence type="ECO:0000256" key="1">
    <source>
        <dbReference type="ARBA" id="ARBA00022618"/>
    </source>
</evidence>
<dbReference type="Pfam" id="PF02984">
    <property type="entry name" value="Cyclin_C"/>
    <property type="match status" value="1"/>
</dbReference>
<evidence type="ECO:0000256" key="3">
    <source>
        <dbReference type="ARBA" id="ARBA00023306"/>
    </source>
</evidence>
<keyword evidence="1" id="KW-0132">Cell division</keyword>
<dbReference type="SUPFAM" id="SSF47954">
    <property type="entry name" value="Cyclin-like"/>
    <property type="match status" value="2"/>
</dbReference>
<dbReference type="InterPro" id="IPR004367">
    <property type="entry name" value="Cyclin_C-dom"/>
</dbReference>
<dbReference type="SMART" id="SM00385">
    <property type="entry name" value="CYCLIN"/>
    <property type="match status" value="2"/>
</dbReference>
<dbReference type="InterPro" id="IPR036915">
    <property type="entry name" value="Cyclin-like_sf"/>
</dbReference>
<dbReference type="CDD" id="cd20510">
    <property type="entry name" value="CYCLIN_CCNB3_rpt2"/>
    <property type="match status" value="1"/>
</dbReference>
<evidence type="ECO:0000313" key="9">
    <source>
        <dbReference type="RefSeq" id="XP_005100335.1"/>
    </source>
</evidence>
<sequence length="442" mass="49746">MFARKKPTENPDPLPRGLRAKKVPGVEAPVKPGLSKLKRPTVGQTKRSAFGDITNAAKEKVAEGKKTQGLVKPTSKSSLAGPVKAPRNALKKPIEVKKRATEAKSSQEVNSSTSSVSSALASSQESTKNETSQALKNLAAGVPVDREEEDFSFIDAEDLEDEPIAEVEEKFMPTVDLENYSDVFNIGIYAQDIFDYYKCREQLFQIPSYLDGKSCKITPIMRAILVDWMVEIQENFELNHETLYLAVKLSDTYLSREPQEKEMLQLVGAASVFIASKFDERCPPLIEDFTYICDNSFDRDQFILMEMEILRKVDFDLGIPISYRFLRRYAKVARSSMVTLTLARFILEMSLMEYSLITERDSRIAAAALYIAMKMSKEGEWEGEVVQSSGYTVEKIKDMVLALNTMLHARPIPQLSTIRSKYSHIVFHEVAKIKPLPTALLL</sequence>
<dbReference type="Proteomes" id="UP000694888">
    <property type="component" value="Unplaced"/>
</dbReference>
<evidence type="ECO:0000256" key="5">
    <source>
        <dbReference type="SAM" id="MobiDB-lite"/>
    </source>
</evidence>
<evidence type="ECO:0000259" key="6">
    <source>
        <dbReference type="SMART" id="SM00385"/>
    </source>
</evidence>
<comment type="similarity">
    <text evidence="4">Belongs to the cyclin family.</text>
</comment>
<feature type="compositionally biased region" description="Low complexity" evidence="5">
    <location>
        <begin position="106"/>
        <end position="126"/>
    </location>
</feature>
<protein>
    <submittedName>
        <fullName evidence="9">G2/mitotic-specific cyclin-B3</fullName>
    </submittedName>
</protein>
<keyword evidence="3" id="KW-0131">Cell cycle</keyword>
<dbReference type="InterPro" id="IPR039361">
    <property type="entry name" value="Cyclin"/>
</dbReference>
<dbReference type="InterPro" id="IPR046965">
    <property type="entry name" value="Cyclin_A/B-like"/>
</dbReference>
<feature type="compositionally biased region" description="Basic and acidic residues" evidence="5">
    <location>
        <begin position="92"/>
        <end position="102"/>
    </location>
</feature>